<evidence type="ECO:0000259" key="4">
    <source>
        <dbReference type="PROSITE" id="PS50089"/>
    </source>
</evidence>
<feature type="domain" description="RING-type" evidence="4">
    <location>
        <begin position="3"/>
        <end position="51"/>
    </location>
</feature>
<dbReference type="SUPFAM" id="SSF57850">
    <property type="entry name" value="RING/U-box"/>
    <property type="match status" value="1"/>
</dbReference>
<evidence type="ECO:0000256" key="2">
    <source>
        <dbReference type="ARBA" id="ARBA00022833"/>
    </source>
</evidence>
<dbReference type="PROSITE" id="PS50089">
    <property type="entry name" value="ZF_RING_2"/>
    <property type="match status" value="1"/>
</dbReference>
<keyword evidence="1 3" id="KW-0863">Zinc-finger</keyword>
<dbReference type="Proteomes" id="UP000046392">
    <property type="component" value="Unplaced"/>
</dbReference>
<sequence length="137" mass="15812">MKCLLCFESYTDPGTEHVPYSAPCEHIMGKSCLERLKEYGSRSEFNCPFCKKRIIFESCHLKCLSLNEYISFTPNGKNQTKSNTTKNRRKGDFTDEMSILLKNVLFESMDIKEDVDKYLNSEAVVGDFLLRDLETNV</sequence>
<evidence type="ECO:0000313" key="6">
    <source>
        <dbReference type="WBParaSite" id="SPAL_0001216400.1"/>
    </source>
</evidence>
<organism evidence="5 6">
    <name type="scientific">Strongyloides papillosus</name>
    <name type="common">Intestinal threadworm</name>
    <dbReference type="NCBI Taxonomy" id="174720"/>
    <lineage>
        <taxon>Eukaryota</taxon>
        <taxon>Metazoa</taxon>
        <taxon>Ecdysozoa</taxon>
        <taxon>Nematoda</taxon>
        <taxon>Chromadorea</taxon>
        <taxon>Rhabditida</taxon>
        <taxon>Tylenchina</taxon>
        <taxon>Panagrolaimomorpha</taxon>
        <taxon>Strongyloidoidea</taxon>
        <taxon>Strongyloididae</taxon>
        <taxon>Strongyloides</taxon>
    </lineage>
</organism>
<reference evidence="6" key="1">
    <citation type="submission" date="2017-02" db="UniProtKB">
        <authorList>
            <consortium name="WormBaseParasite"/>
        </authorList>
    </citation>
    <scope>IDENTIFICATION</scope>
</reference>
<keyword evidence="2" id="KW-0862">Zinc</keyword>
<dbReference type="InterPro" id="IPR001841">
    <property type="entry name" value="Znf_RING"/>
</dbReference>
<dbReference type="GO" id="GO:0008270">
    <property type="term" value="F:zinc ion binding"/>
    <property type="evidence" value="ECO:0007669"/>
    <property type="project" value="UniProtKB-KW"/>
</dbReference>
<dbReference type="InterPro" id="IPR013083">
    <property type="entry name" value="Znf_RING/FYVE/PHD"/>
</dbReference>
<name>A0A0N5C2F4_STREA</name>
<dbReference type="Pfam" id="PF13639">
    <property type="entry name" value="zf-RING_2"/>
    <property type="match status" value="1"/>
</dbReference>
<dbReference type="Gene3D" id="3.30.40.10">
    <property type="entry name" value="Zinc/RING finger domain, C3HC4 (zinc finger)"/>
    <property type="match status" value="1"/>
</dbReference>
<evidence type="ECO:0000256" key="1">
    <source>
        <dbReference type="ARBA" id="ARBA00022771"/>
    </source>
</evidence>
<proteinExistence type="predicted"/>
<keyword evidence="1 3" id="KW-0479">Metal-binding</keyword>
<accession>A0A0N5C2F4</accession>
<protein>
    <submittedName>
        <fullName evidence="6">RING-type domain-containing protein</fullName>
    </submittedName>
</protein>
<keyword evidence="5" id="KW-1185">Reference proteome</keyword>
<dbReference type="AlphaFoldDB" id="A0A0N5C2F4"/>
<evidence type="ECO:0000313" key="5">
    <source>
        <dbReference type="Proteomes" id="UP000046392"/>
    </source>
</evidence>
<dbReference type="WBParaSite" id="SPAL_0001216400.1">
    <property type="protein sequence ID" value="SPAL_0001216400.1"/>
    <property type="gene ID" value="SPAL_0001216400"/>
</dbReference>
<evidence type="ECO:0000256" key="3">
    <source>
        <dbReference type="PROSITE-ProRule" id="PRU00175"/>
    </source>
</evidence>